<organism evidence="1 2">
    <name type="scientific">Patagioenas fasciata monilis</name>
    <dbReference type="NCBI Taxonomy" id="372326"/>
    <lineage>
        <taxon>Eukaryota</taxon>
        <taxon>Metazoa</taxon>
        <taxon>Chordata</taxon>
        <taxon>Craniata</taxon>
        <taxon>Vertebrata</taxon>
        <taxon>Euteleostomi</taxon>
        <taxon>Archelosauria</taxon>
        <taxon>Archosauria</taxon>
        <taxon>Dinosauria</taxon>
        <taxon>Saurischia</taxon>
        <taxon>Theropoda</taxon>
        <taxon>Coelurosauria</taxon>
        <taxon>Aves</taxon>
        <taxon>Neognathae</taxon>
        <taxon>Neoaves</taxon>
        <taxon>Columbimorphae</taxon>
        <taxon>Columbiformes</taxon>
        <taxon>Columbidae</taxon>
        <taxon>Patagioenas</taxon>
    </lineage>
</organism>
<sequence length="74" mass="8428">MTPCIHMKVPVLSIDRSWSLQRREPGQPGQNQPWEWQSVLHAPRALAETQHLVFPQEQPLLPALLSGGKEFTCE</sequence>
<dbReference type="Proteomes" id="UP000190648">
    <property type="component" value="Unassembled WGS sequence"/>
</dbReference>
<dbReference type="AlphaFoldDB" id="A0A1V4JNY3"/>
<keyword evidence="2" id="KW-1185">Reference proteome</keyword>
<dbReference type="EMBL" id="LSYS01006880">
    <property type="protein sequence ID" value="OPJ73870.1"/>
    <property type="molecule type" value="Genomic_DNA"/>
</dbReference>
<name>A0A1V4JNY3_PATFA</name>
<reference evidence="1 2" key="1">
    <citation type="submission" date="2016-02" db="EMBL/GenBank/DDBJ databases">
        <title>Band-tailed pigeon sequencing and assembly.</title>
        <authorList>
            <person name="Soares A.E."/>
            <person name="Novak B.J."/>
            <person name="Rice E.S."/>
            <person name="O'Connell B."/>
            <person name="Chang D."/>
            <person name="Weber S."/>
            <person name="Shapiro B."/>
        </authorList>
    </citation>
    <scope>NUCLEOTIDE SEQUENCE [LARGE SCALE GENOMIC DNA]</scope>
    <source>
        <strain evidence="1">BTP2013</strain>
        <tissue evidence="1">Blood</tissue>
    </source>
</reference>
<accession>A0A1V4JNY3</accession>
<protein>
    <submittedName>
        <fullName evidence="1">Uncharacterized protein</fullName>
    </submittedName>
</protein>
<evidence type="ECO:0000313" key="2">
    <source>
        <dbReference type="Proteomes" id="UP000190648"/>
    </source>
</evidence>
<gene>
    <name evidence="1" type="ORF">AV530_013301</name>
</gene>
<proteinExistence type="predicted"/>
<comment type="caution">
    <text evidence="1">The sequence shown here is derived from an EMBL/GenBank/DDBJ whole genome shotgun (WGS) entry which is preliminary data.</text>
</comment>
<evidence type="ECO:0000313" key="1">
    <source>
        <dbReference type="EMBL" id="OPJ73870.1"/>
    </source>
</evidence>